<evidence type="ECO:0000313" key="3">
    <source>
        <dbReference type="EMBL" id="NEE04504.1"/>
    </source>
</evidence>
<feature type="region of interest" description="Disordered" evidence="1">
    <location>
        <begin position="279"/>
        <end position="301"/>
    </location>
</feature>
<comment type="caution">
    <text evidence="3">The sequence shown here is derived from an EMBL/GenBank/DDBJ whole genome shotgun (WGS) entry which is preliminary data.</text>
</comment>
<evidence type="ECO:0000259" key="2">
    <source>
        <dbReference type="SMART" id="SM00460"/>
    </source>
</evidence>
<keyword evidence="4" id="KW-1185">Reference proteome</keyword>
<name>A0A6L9SIL0_9ACTN</name>
<dbReference type="InterPro" id="IPR038765">
    <property type="entry name" value="Papain-like_cys_pep_sf"/>
</dbReference>
<dbReference type="SMART" id="SM00460">
    <property type="entry name" value="TGc"/>
    <property type="match status" value="1"/>
</dbReference>
<gene>
    <name evidence="3" type="ORF">G1H10_30480</name>
</gene>
<dbReference type="EMBL" id="JAAGOA010000035">
    <property type="protein sequence ID" value="NEE04504.1"/>
    <property type="molecule type" value="Genomic_DNA"/>
</dbReference>
<dbReference type="AlphaFoldDB" id="A0A6L9SIL0"/>
<reference evidence="3 4" key="1">
    <citation type="submission" date="2020-02" db="EMBL/GenBank/DDBJ databases">
        <authorList>
            <person name="Li X.-J."/>
            <person name="Han X.-M."/>
        </authorList>
    </citation>
    <scope>NUCLEOTIDE SEQUENCE [LARGE SCALE GENOMIC DNA]</scope>
    <source>
        <strain evidence="3 4">CCTCC AB 2017055</strain>
    </source>
</reference>
<sequence length="301" mass="33273">MAQTHVWDWTTHSSYTDPSRHAGLLEAVPADISGLSAVARNVIIHYRASEADLPMATRDDINLRWLSALLDADQARHGMPLPEPRAEVARVQGCCRDHTLFCVAALRQLGIPARSLVGFSNYSGDDYNNDHVIVQTYDGVSDRWIRFDPEIETPPDRLPDPHDIESGKNAPFQTAAEVWQGYRSGGLDPSLFGTGPGSSIGGAWFIRNYVLLQLAHRYSDELLLWDAWGGMSLPGDVEDPEVARLVDEVAEQLVAAEAGDSTVDDALLARYRDDERLHPGTRITQHSPFGDPPVTVNLRTR</sequence>
<dbReference type="Gene3D" id="3.10.620.30">
    <property type="match status" value="1"/>
</dbReference>
<evidence type="ECO:0000313" key="4">
    <source>
        <dbReference type="Proteomes" id="UP000475214"/>
    </source>
</evidence>
<evidence type="ECO:0000256" key="1">
    <source>
        <dbReference type="SAM" id="MobiDB-lite"/>
    </source>
</evidence>
<dbReference type="Proteomes" id="UP000475214">
    <property type="component" value="Unassembled WGS sequence"/>
</dbReference>
<dbReference type="Pfam" id="PF01841">
    <property type="entry name" value="Transglut_core"/>
    <property type="match status" value="1"/>
</dbReference>
<feature type="domain" description="Transglutaminase-like" evidence="2">
    <location>
        <begin position="88"/>
        <end position="151"/>
    </location>
</feature>
<organism evidence="3 4">
    <name type="scientific">Phytoactinopolyspora halotolerans</name>
    <dbReference type="NCBI Taxonomy" id="1981512"/>
    <lineage>
        <taxon>Bacteria</taxon>
        <taxon>Bacillati</taxon>
        <taxon>Actinomycetota</taxon>
        <taxon>Actinomycetes</taxon>
        <taxon>Jiangellales</taxon>
        <taxon>Jiangellaceae</taxon>
        <taxon>Phytoactinopolyspora</taxon>
    </lineage>
</organism>
<proteinExistence type="predicted"/>
<dbReference type="InterPro" id="IPR002931">
    <property type="entry name" value="Transglutaminase-like"/>
</dbReference>
<dbReference type="SUPFAM" id="SSF54001">
    <property type="entry name" value="Cysteine proteinases"/>
    <property type="match status" value="1"/>
</dbReference>
<protein>
    <submittedName>
        <fullName evidence="3">Transglutaminase domain-containing protein</fullName>
    </submittedName>
</protein>
<accession>A0A6L9SIL0</accession>